<evidence type="ECO:0000256" key="2">
    <source>
        <dbReference type="ARBA" id="ARBA00022679"/>
    </source>
</evidence>
<dbReference type="Pfam" id="PF17941">
    <property type="entry name" value="PP_kinase_C_1"/>
    <property type="match status" value="1"/>
</dbReference>
<dbReference type="GO" id="GO:0046872">
    <property type="term" value="F:metal ion binding"/>
    <property type="evidence" value="ECO:0007669"/>
    <property type="project" value="UniProtKB-KW"/>
</dbReference>
<keyword evidence="1 6" id="KW-0597">Phosphoprotein</keyword>
<dbReference type="InterPro" id="IPR024953">
    <property type="entry name" value="PP_kinase_middle"/>
</dbReference>
<keyword evidence="5 6" id="KW-0067">ATP-binding</keyword>
<dbReference type="InterPro" id="IPR025200">
    <property type="entry name" value="PPK_C_dom2"/>
</dbReference>
<dbReference type="SUPFAM" id="SSF56024">
    <property type="entry name" value="Phospholipase D/nuclease"/>
    <property type="match status" value="2"/>
</dbReference>
<evidence type="ECO:0000313" key="14">
    <source>
        <dbReference type="Proteomes" id="UP000301475"/>
    </source>
</evidence>
<dbReference type="InterPro" id="IPR036830">
    <property type="entry name" value="PP_kinase_middle_dom_sf"/>
</dbReference>
<organism evidence="13 14">
    <name type="scientific">Ruminococcus bovis</name>
    <dbReference type="NCBI Taxonomy" id="2564099"/>
    <lineage>
        <taxon>Bacteria</taxon>
        <taxon>Bacillati</taxon>
        <taxon>Bacillota</taxon>
        <taxon>Clostridia</taxon>
        <taxon>Eubacteriales</taxon>
        <taxon>Oscillospiraceae</taxon>
        <taxon>Ruminococcus</taxon>
    </lineage>
</organism>
<evidence type="ECO:0000259" key="11">
    <source>
        <dbReference type="Pfam" id="PF13090"/>
    </source>
</evidence>
<keyword evidence="14" id="KW-1185">Reference proteome</keyword>
<dbReference type="EMBL" id="CP039381">
    <property type="protein sequence ID" value="QCT06672.1"/>
    <property type="molecule type" value="Genomic_DNA"/>
</dbReference>
<sequence length="718" mass="82919">MSENEVVKKDNALEKFFNKKLSGKKKCYINRELSWLKFNKRVLEEADDKENPLCERLTFLSIFQTNLDEFFMVRMGSLHDMTLLKKEIKENKTKMTPSEQFSACLSDIRDTLPVKEKIYYSLMQECSEQGVSLLHFEQLTANEKKYFKQYFAMEVEPLLSTIVVGRKQPFPFCNNKELYVVAELRKKSDKAKIGIIPCSFNLMERLIKVPNRDGAYILGEELILNFASKVFKKYEVRSKSIIRVTRNADIDADSIDDEELDYREHMAEVIRQRRKLCPIRLESTNTLSAIMTKWLCQQLDLPTEQIFVSSVPSDLSFVFKIQDMLRNKTELFYKRRVPQTPLDFIGVKRVAKEIEKKDCLISLPYESINPFLNLLRQSAVDPQVVSIKMTLYRLAKNSKVVEALVEAAENGKQVDVLVELKARFDEENNIGWSRRLEDAGCHVIYGIDHLKVHSKLCLITRKSKKGIEYITQIGTGNYNEKTARLYTDLQIITSNSEIGMEANQVFSALSFGEVVEETNHLMVAPKCLQNKVLALIDDEIEKARTGREAYIGLKLNSLTDKKIIDKLIEASNAGVKIDMVIRGICCLQSGIPGYTDNIRIISIVGRFLEHSRIYIFGKGEEEKMFISSADFMTRNTLRRVEVAAPIYDEKIKHRLNHFFNTMLIDNCKARVQCANGEYEKVVNEFPKTNSQELFYEEAYNNVESIKEEKENRNQEVSL</sequence>
<evidence type="ECO:0000256" key="7">
    <source>
        <dbReference type="RuleBase" id="RU003800"/>
    </source>
</evidence>
<dbReference type="NCBIfam" id="TIGR03705">
    <property type="entry name" value="poly_P_kin"/>
    <property type="match status" value="1"/>
</dbReference>
<comment type="function">
    <text evidence="6 7">Catalyzes the reversible transfer of the terminal phosphate of ATP to form a long-chain polyphosphate (polyP).</text>
</comment>
<feature type="binding site" evidence="6">
    <location>
        <position position="610"/>
    </location>
    <ligand>
        <name>ATP</name>
        <dbReference type="ChEBI" id="CHEBI:30616"/>
    </ligand>
</feature>
<evidence type="ECO:0000256" key="5">
    <source>
        <dbReference type="ARBA" id="ARBA00022840"/>
    </source>
</evidence>
<name>A0A4P8XVG1_9FIRM</name>
<dbReference type="NCBIfam" id="NF003921">
    <property type="entry name" value="PRK05443.2-2"/>
    <property type="match status" value="1"/>
</dbReference>
<protein>
    <recommendedName>
        <fullName evidence="6 7">Polyphosphate kinase</fullName>
        <ecNumber evidence="6 7">2.7.4.1</ecNumber>
    </recommendedName>
    <alternativeName>
        <fullName evidence="6">ATP-polyphosphate phosphotransferase</fullName>
    </alternativeName>
    <alternativeName>
        <fullName evidence="6">Polyphosphoric acid kinase</fullName>
    </alternativeName>
</protein>
<dbReference type="HAMAP" id="MF_00347">
    <property type="entry name" value="Polyphosphate_kinase"/>
    <property type="match status" value="1"/>
</dbReference>
<comment type="cofactor">
    <cofactor evidence="6">
        <name>Mg(2+)</name>
        <dbReference type="ChEBI" id="CHEBI:18420"/>
    </cofactor>
</comment>
<dbReference type="GO" id="GO:0008976">
    <property type="term" value="F:polyphosphate kinase activity"/>
    <property type="evidence" value="ECO:0007669"/>
    <property type="project" value="UniProtKB-UniRule"/>
</dbReference>
<dbReference type="Gene3D" id="3.30.870.10">
    <property type="entry name" value="Endonuclease Chain A"/>
    <property type="match status" value="2"/>
</dbReference>
<dbReference type="Gene3D" id="1.20.58.310">
    <property type="entry name" value="Polyphosphate kinase N-terminal domain"/>
    <property type="match status" value="1"/>
</dbReference>
<evidence type="ECO:0000256" key="6">
    <source>
        <dbReference type="HAMAP-Rule" id="MF_00347"/>
    </source>
</evidence>
<dbReference type="InterPro" id="IPR025198">
    <property type="entry name" value="PPK_N_dom"/>
</dbReference>
<dbReference type="InterPro" id="IPR041108">
    <property type="entry name" value="PP_kinase_C_1"/>
</dbReference>
<dbReference type="InterPro" id="IPR003414">
    <property type="entry name" value="PP_kinase"/>
</dbReference>
<dbReference type="KEGG" id="ruj:E5Z56_04520"/>
<feature type="coiled-coil region" evidence="8">
    <location>
        <begin position="664"/>
        <end position="715"/>
    </location>
</feature>
<comment type="catalytic activity">
    <reaction evidence="6 7">
        <text>[phosphate](n) + ATP = [phosphate](n+1) + ADP</text>
        <dbReference type="Rhea" id="RHEA:19573"/>
        <dbReference type="Rhea" id="RHEA-COMP:9859"/>
        <dbReference type="Rhea" id="RHEA-COMP:14280"/>
        <dbReference type="ChEBI" id="CHEBI:16838"/>
        <dbReference type="ChEBI" id="CHEBI:30616"/>
        <dbReference type="ChEBI" id="CHEBI:456216"/>
        <dbReference type="EC" id="2.7.4.1"/>
    </reaction>
</comment>
<evidence type="ECO:0000259" key="9">
    <source>
        <dbReference type="Pfam" id="PF02503"/>
    </source>
</evidence>
<keyword evidence="3 6" id="KW-0547">Nucleotide-binding</keyword>
<dbReference type="NCBIfam" id="NF003917">
    <property type="entry name" value="PRK05443.1-1"/>
    <property type="match status" value="1"/>
</dbReference>
<dbReference type="PIRSF" id="PIRSF015589">
    <property type="entry name" value="PP_kinase"/>
    <property type="match status" value="1"/>
</dbReference>
<dbReference type="OrthoDB" id="9761456at2"/>
<gene>
    <name evidence="13" type="primary">ppk1</name>
    <name evidence="6" type="synonym">ppk</name>
    <name evidence="13" type="ORF">E5Z56_04520</name>
</gene>
<dbReference type="Pfam" id="PF13090">
    <property type="entry name" value="PP_kinase_C"/>
    <property type="match status" value="1"/>
</dbReference>
<feature type="active site" description="Phosphohistidine intermediate" evidence="6">
    <location>
        <position position="453"/>
    </location>
</feature>
<comment type="similarity">
    <text evidence="6 7">Belongs to the polyphosphate kinase 1 (PPK1) family.</text>
</comment>
<evidence type="ECO:0000256" key="3">
    <source>
        <dbReference type="ARBA" id="ARBA00022741"/>
    </source>
</evidence>
<evidence type="ECO:0000256" key="4">
    <source>
        <dbReference type="ARBA" id="ARBA00022777"/>
    </source>
</evidence>
<proteinExistence type="inferred from homology"/>
<dbReference type="RefSeq" id="WP_138156724.1">
    <property type="nucleotide sequence ID" value="NZ_CP039381.1"/>
</dbReference>
<feature type="binding site" evidence="6">
    <location>
        <position position="423"/>
    </location>
    <ligand>
        <name>Mg(2+)</name>
        <dbReference type="ChEBI" id="CHEBI:18420"/>
    </ligand>
</feature>
<dbReference type="EC" id="2.7.4.1" evidence="6 7"/>
<feature type="binding site" evidence="6">
    <location>
        <position position="393"/>
    </location>
    <ligand>
        <name>Mg(2+)</name>
        <dbReference type="ChEBI" id="CHEBI:18420"/>
    </ligand>
</feature>
<evidence type="ECO:0000256" key="8">
    <source>
        <dbReference type="SAM" id="Coils"/>
    </source>
</evidence>
<keyword evidence="6" id="KW-0460">Magnesium</keyword>
<dbReference type="PANTHER" id="PTHR30218:SF0">
    <property type="entry name" value="POLYPHOSPHATE KINASE"/>
    <property type="match status" value="1"/>
</dbReference>
<keyword evidence="4 6" id="KW-0418">Kinase</keyword>
<comment type="PTM">
    <text evidence="6 7">An intermediate of this reaction is the autophosphorylated ppk in which a phosphate is covalently linked to a histidine residue through a N-P bond.</text>
</comment>
<dbReference type="CDD" id="cd09169">
    <property type="entry name" value="PLDc_PPK1_C2_unchar"/>
    <property type="match status" value="1"/>
</dbReference>
<feature type="domain" description="Polyphosphate kinase C-terminal" evidence="11">
    <location>
        <begin position="521"/>
        <end position="691"/>
    </location>
</feature>
<feature type="binding site" evidence="6">
    <location>
        <position position="582"/>
    </location>
    <ligand>
        <name>ATP</name>
        <dbReference type="ChEBI" id="CHEBI:30616"/>
    </ligand>
</feature>
<dbReference type="SUPFAM" id="SSF140356">
    <property type="entry name" value="PPK N-terminal domain-like"/>
    <property type="match status" value="1"/>
</dbReference>
<keyword evidence="6" id="KW-0479">Metal-binding</keyword>
<evidence type="ECO:0000259" key="12">
    <source>
        <dbReference type="Pfam" id="PF17941"/>
    </source>
</evidence>
<reference evidence="13 14" key="1">
    <citation type="submission" date="2019-04" db="EMBL/GenBank/DDBJ databases">
        <authorList>
            <person name="Embree M."/>
            <person name="Gaffney J.R."/>
        </authorList>
    </citation>
    <scope>NUCLEOTIDE SEQUENCE [LARGE SCALE GENOMIC DNA]</scope>
    <source>
        <strain evidence="13 14">JE7A12</strain>
    </source>
</reference>
<dbReference type="GO" id="GO:0006799">
    <property type="term" value="P:polyphosphate biosynthetic process"/>
    <property type="evidence" value="ECO:0007669"/>
    <property type="project" value="UniProtKB-UniRule"/>
</dbReference>
<dbReference type="Proteomes" id="UP000301475">
    <property type="component" value="Chromosome"/>
</dbReference>
<dbReference type="PANTHER" id="PTHR30218">
    <property type="entry name" value="POLYPHOSPHATE KINASE"/>
    <property type="match status" value="1"/>
</dbReference>
<dbReference type="SUPFAM" id="SSF143724">
    <property type="entry name" value="PHP14-like"/>
    <property type="match status" value="1"/>
</dbReference>
<feature type="domain" description="Polyphosphate kinase N-terminal" evidence="10">
    <location>
        <begin position="28"/>
        <end position="133"/>
    </location>
</feature>
<dbReference type="GO" id="GO:0009358">
    <property type="term" value="C:polyphosphate kinase complex"/>
    <property type="evidence" value="ECO:0007669"/>
    <property type="project" value="InterPro"/>
</dbReference>
<evidence type="ECO:0000259" key="10">
    <source>
        <dbReference type="Pfam" id="PF13089"/>
    </source>
</evidence>
<accession>A0A4P8XVG1</accession>
<dbReference type="GO" id="GO:0005524">
    <property type="term" value="F:ATP binding"/>
    <property type="evidence" value="ECO:0007669"/>
    <property type="project" value="UniProtKB-KW"/>
</dbReference>
<feature type="domain" description="Polyphosphate kinase C-terminal" evidence="12">
    <location>
        <begin position="350"/>
        <end position="510"/>
    </location>
</feature>
<keyword evidence="8" id="KW-0175">Coiled coil</keyword>
<feature type="domain" description="Polyphosphate kinase middle" evidence="9">
    <location>
        <begin position="143"/>
        <end position="321"/>
    </location>
</feature>
<feature type="binding site" evidence="6">
    <location>
        <position position="486"/>
    </location>
    <ligand>
        <name>ATP</name>
        <dbReference type="ChEBI" id="CHEBI:30616"/>
    </ligand>
</feature>
<dbReference type="InterPro" id="IPR036832">
    <property type="entry name" value="PPK_N_dom_sf"/>
</dbReference>
<dbReference type="Pfam" id="PF13089">
    <property type="entry name" value="PP_kinase_N"/>
    <property type="match status" value="1"/>
</dbReference>
<keyword evidence="2 6" id="KW-0808">Transferase</keyword>
<dbReference type="Gene3D" id="3.30.1840.10">
    <property type="entry name" value="Polyphosphate kinase middle domain"/>
    <property type="match status" value="1"/>
</dbReference>
<feature type="binding site" evidence="6">
    <location>
        <position position="66"/>
    </location>
    <ligand>
        <name>ATP</name>
        <dbReference type="ChEBI" id="CHEBI:30616"/>
    </ligand>
</feature>
<evidence type="ECO:0000313" key="13">
    <source>
        <dbReference type="EMBL" id="QCT06672.1"/>
    </source>
</evidence>
<dbReference type="AlphaFoldDB" id="A0A4P8XVG1"/>
<evidence type="ECO:0000256" key="1">
    <source>
        <dbReference type="ARBA" id="ARBA00022553"/>
    </source>
</evidence>
<dbReference type="Pfam" id="PF02503">
    <property type="entry name" value="PP_kinase"/>
    <property type="match status" value="1"/>
</dbReference>